<keyword evidence="1" id="KW-0802">TPR repeat</keyword>
<dbReference type="InterPro" id="IPR011990">
    <property type="entry name" value="TPR-like_helical_dom_sf"/>
</dbReference>
<evidence type="ECO:0000259" key="2">
    <source>
        <dbReference type="Pfam" id="PF13529"/>
    </source>
</evidence>
<name>A0A7C4Q3S7_9CHLR</name>
<dbReference type="Gene3D" id="1.25.40.10">
    <property type="entry name" value="Tetratricopeptide repeat domain"/>
    <property type="match status" value="1"/>
</dbReference>
<dbReference type="InterPro" id="IPR039564">
    <property type="entry name" value="Peptidase_C39-like"/>
</dbReference>
<comment type="caution">
    <text evidence="3">The sequence shown here is derived from an EMBL/GenBank/DDBJ whole genome shotgun (WGS) entry which is preliminary data.</text>
</comment>
<evidence type="ECO:0000313" key="3">
    <source>
        <dbReference type="EMBL" id="HGS87610.1"/>
    </source>
</evidence>
<proteinExistence type="predicted"/>
<sequence>MRYQKIPYQKRSKTWPVWLAALAVALLAAWLATSPFSPFHSQIAWRVEIARTYLRGIVQPIQAMPTALPAQAMPIDQPTATPTPTAAAVPIETVTPTALISPTPRPTPTPIPAQVQLPAPPWEKQDINNCGPATLSMYLNFFGWKGDQFTISDVIKPIPQDRNVNIEELLYFTRNYAGWLRSEFRVGGTVELLKQFIAAGLPVVIEESFYFEEYYWPNDDRWAGHYLLVTGYDDATQTFTGQDSFYGANKRIPYTELDRNWQSFNRVYFFAFLPEQEEMVKNLLGEDWDPIENRKRALETARRETQQDPNNGFAWFNLGSNLVYFESYAEAAQAYDRARAAGLPQRMLRYQFGPFFAYFNTGRDADLLALTEYALKITPNAEEALLWHGWAQYRAGNRQKAIESFQKALEARPGYFDAQYALNFVTQN</sequence>
<feature type="domain" description="Peptidase C39-like" evidence="2">
    <location>
        <begin position="111"/>
        <end position="244"/>
    </location>
</feature>
<gene>
    <name evidence="3" type="ORF">ENT17_08310</name>
</gene>
<organism evidence="3">
    <name type="scientific">Bellilinea caldifistulae</name>
    <dbReference type="NCBI Taxonomy" id="360411"/>
    <lineage>
        <taxon>Bacteria</taxon>
        <taxon>Bacillati</taxon>
        <taxon>Chloroflexota</taxon>
        <taxon>Anaerolineae</taxon>
        <taxon>Anaerolineales</taxon>
        <taxon>Anaerolineaceae</taxon>
        <taxon>Bellilinea</taxon>
    </lineage>
</organism>
<evidence type="ECO:0000256" key="1">
    <source>
        <dbReference type="PROSITE-ProRule" id="PRU00339"/>
    </source>
</evidence>
<dbReference type="EMBL" id="DSXR01000083">
    <property type="protein sequence ID" value="HGS87610.1"/>
    <property type="molecule type" value="Genomic_DNA"/>
</dbReference>
<dbReference type="InterPro" id="IPR019734">
    <property type="entry name" value="TPR_rpt"/>
</dbReference>
<dbReference type="PROSITE" id="PS50005">
    <property type="entry name" value="TPR"/>
    <property type="match status" value="1"/>
</dbReference>
<reference evidence="3" key="1">
    <citation type="journal article" date="2020" name="mSystems">
        <title>Genome- and Community-Level Interaction Insights into Carbon Utilization and Element Cycling Functions of Hydrothermarchaeota in Hydrothermal Sediment.</title>
        <authorList>
            <person name="Zhou Z."/>
            <person name="Liu Y."/>
            <person name="Xu W."/>
            <person name="Pan J."/>
            <person name="Luo Z.H."/>
            <person name="Li M."/>
        </authorList>
    </citation>
    <scope>NUCLEOTIDE SEQUENCE [LARGE SCALE GENOMIC DNA]</scope>
    <source>
        <strain evidence="3">SpSt-556</strain>
    </source>
</reference>
<dbReference type="Pfam" id="PF13529">
    <property type="entry name" value="Peptidase_C39_2"/>
    <property type="match status" value="1"/>
</dbReference>
<protein>
    <recommendedName>
        <fullName evidence="2">Peptidase C39-like domain-containing protein</fullName>
    </recommendedName>
</protein>
<dbReference type="SUPFAM" id="SSF48452">
    <property type="entry name" value="TPR-like"/>
    <property type="match status" value="1"/>
</dbReference>
<feature type="repeat" description="TPR" evidence="1">
    <location>
        <begin position="382"/>
        <end position="415"/>
    </location>
</feature>
<dbReference type="AlphaFoldDB" id="A0A7C4Q3S7"/>
<dbReference type="Gene3D" id="3.90.70.10">
    <property type="entry name" value="Cysteine proteinases"/>
    <property type="match status" value="1"/>
</dbReference>
<accession>A0A7C4Q3S7</accession>